<keyword evidence="1" id="KW-1133">Transmembrane helix</keyword>
<dbReference type="NCBIfam" id="NF040608">
    <property type="entry name" value="division_SteA"/>
    <property type="match status" value="1"/>
</dbReference>
<feature type="transmembrane region" description="Helical" evidence="1">
    <location>
        <begin position="352"/>
        <end position="373"/>
    </location>
</feature>
<reference evidence="2" key="1">
    <citation type="submission" date="2020-11" db="EMBL/GenBank/DDBJ databases">
        <title>Nocardioides cynanchi sp. nov., isolated from soil of rhizosphere of Cynanchum wilfordii.</title>
        <authorList>
            <person name="Lee J.-S."/>
            <person name="Suh M.K."/>
            <person name="Kim J.-S."/>
        </authorList>
    </citation>
    <scope>NUCLEOTIDE SEQUENCE</scope>
    <source>
        <strain evidence="2">KCTC 19276</strain>
    </source>
</reference>
<keyword evidence="1" id="KW-0472">Membrane</keyword>
<name>A0A930YIU2_9ACTN</name>
<dbReference type="EMBL" id="JADKPO010000015">
    <property type="protein sequence ID" value="MBF4768552.1"/>
    <property type="molecule type" value="Genomic_DNA"/>
</dbReference>
<evidence type="ECO:0000313" key="2">
    <source>
        <dbReference type="EMBL" id="MBF4768552.1"/>
    </source>
</evidence>
<evidence type="ECO:0000256" key="1">
    <source>
        <dbReference type="SAM" id="Phobius"/>
    </source>
</evidence>
<proteinExistence type="predicted"/>
<protein>
    <submittedName>
        <fullName evidence="2">Thiamine pyrophosphokinase</fullName>
    </submittedName>
</protein>
<sequence>MKTSTRPSRRRPADVLPGVHGTARVDRRVASLLPRLRPGDIAVLDALDLDRQTAQALIDARVSAVVDASELISGRYPNLGPDLLAEAGVLLVDGIGAGGLAAVKDGSQVRVHEGQVYAGERAVASGRQLTHDAIATEMTAARQGMVSQLQSFTHNASEFLRREQDLLLHGLGLPSVSTSMTGRPVVVVSDARVMAAQHKRLRPFLREQDPVIVAVDEGADALVKAGVRPHVVMVTALAEPPSAKALRGARDVVVVVEPGAATGVVERLERLGVRCVVFETTATAEDAALLLADAQDPRVIITVGARASLEEFLDRGRSGLASTYLTRLKVARIVDSSAVPMLYSGKVRPRHLLLALLVCLAVVAAAVATTPVGQEWAQDAWTWLSDALADLWSQVS</sequence>
<evidence type="ECO:0000313" key="3">
    <source>
        <dbReference type="Proteomes" id="UP000660668"/>
    </source>
</evidence>
<dbReference type="Proteomes" id="UP000660668">
    <property type="component" value="Unassembled WGS sequence"/>
</dbReference>
<organism evidence="2 3">
    <name type="scientific">Nocardioides agariphilus</name>
    <dbReference type="NCBI Taxonomy" id="433664"/>
    <lineage>
        <taxon>Bacteria</taxon>
        <taxon>Bacillati</taxon>
        <taxon>Actinomycetota</taxon>
        <taxon>Actinomycetes</taxon>
        <taxon>Propionibacteriales</taxon>
        <taxon>Nocardioidaceae</taxon>
        <taxon>Nocardioides</taxon>
    </lineage>
</organism>
<keyword evidence="3" id="KW-1185">Reference proteome</keyword>
<dbReference type="InterPro" id="IPR047795">
    <property type="entry name" value="Put_SteA-like"/>
</dbReference>
<comment type="caution">
    <text evidence="2">The sequence shown here is derived from an EMBL/GenBank/DDBJ whole genome shotgun (WGS) entry which is preliminary data.</text>
</comment>
<keyword evidence="1" id="KW-0812">Transmembrane</keyword>
<dbReference type="RefSeq" id="WP_194696707.1">
    <property type="nucleotide sequence ID" value="NZ_JADKPO010000015.1"/>
</dbReference>
<accession>A0A930YIU2</accession>
<gene>
    <name evidence="2" type="ORF">ISU10_12335</name>
</gene>
<dbReference type="AlphaFoldDB" id="A0A930YIU2"/>